<dbReference type="InterPro" id="IPR035919">
    <property type="entry name" value="EAL_sf"/>
</dbReference>
<organism evidence="2 3">
    <name type="scientific">Devosia subaequoris</name>
    <dbReference type="NCBI Taxonomy" id="395930"/>
    <lineage>
        <taxon>Bacteria</taxon>
        <taxon>Pseudomonadati</taxon>
        <taxon>Pseudomonadota</taxon>
        <taxon>Alphaproteobacteria</taxon>
        <taxon>Hyphomicrobiales</taxon>
        <taxon>Devosiaceae</taxon>
        <taxon>Devosia</taxon>
    </lineage>
</organism>
<feature type="domain" description="EAL" evidence="1">
    <location>
        <begin position="1"/>
        <end position="69"/>
    </location>
</feature>
<dbReference type="PROSITE" id="PS50883">
    <property type="entry name" value="EAL"/>
    <property type="match status" value="1"/>
</dbReference>
<proteinExistence type="predicted"/>
<dbReference type="Gene3D" id="3.20.20.450">
    <property type="entry name" value="EAL domain"/>
    <property type="match status" value="1"/>
</dbReference>
<dbReference type="SUPFAM" id="SSF141868">
    <property type="entry name" value="EAL domain-like"/>
    <property type="match status" value="1"/>
</dbReference>
<keyword evidence="3" id="KW-1185">Reference proteome</keyword>
<evidence type="ECO:0000313" key="3">
    <source>
        <dbReference type="Proteomes" id="UP000547011"/>
    </source>
</evidence>
<accession>A0A7W6NAW4</accession>
<name>A0A7W6NAW4_9HYPH</name>
<dbReference type="Proteomes" id="UP000547011">
    <property type="component" value="Unassembled WGS sequence"/>
</dbReference>
<comment type="caution">
    <text evidence="2">The sequence shown here is derived from an EMBL/GenBank/DDBJ whole genome shotgun (WGS) entry which is preliminary data.</text>
</comment>
<protein>
    <submittedName>
        <fullName evidence="2">EAL domain-containing protein (Putative c-di-GMP-specific phosphodiesterase class I)</fullName>
    </submittedName>
</protein>
<dbReference type="RefSeq" id="WP_183310123.1">
    <property type="nucleotide sequence ID" value="NZ_JACIEW010000002.1"/>
</dbReference>
<sequence length="69" mass="7667">MMERLVEQALSELAPLLSGRPEFKTAFNIDPAHFVQQGFLDALDQIVAQAGWPNTRIVLEQPSATPFLT</sequence>
<dbReference type="AlphaFoldDB" id="A0A7W6NAW4"/>
<evidence type="ECO:0000259" key="1">
    <source>
        <dbReference type="PROSITE" id="PS50883"/>
    </source>
</evidence>
<reference evidence="2 3" key="1">
    <citation type="submission" date="2020-08" db="EMBL/GenBank/DDBJ databases">
        <title>Genomic Encyclopedia of Type Strains, Phase IV (KMG-IV): sequencing the most valuable type-strain genomes for metagenomic binning, comparative biology and taxonomic classification.</title>
        <authorList>
            <person name="Goeker M."/>
        </authorList>
    </citation>
    <scope>NUCLEOTIDE SEQUENCE [LARGE SCALE GENOMIC DNA]</scope>
    <source>
        <strain evidence="2 3">DSM 23447</strain>
    </source>
</reference>
<evidence type="ECO:0000313" key="2">
    <source>
        <dbReference type="EMBL" id="MBB4051357.1"/>
    </source>
</evidence>
<dbReference type="EMBL" id="JACIEW010000002">
    <property type="protein sequence ID" value="MBB4051357.1"/>
    <property type="molecule type" value="Genomic_DNA"/>
</dbReference>
<dbReference type="InterPro" id="IPR001633">
    <property type="entry name" value="EAL_dom"/>
</dbReference>
<gene>
    <name evidence="2" type="ORF">GGR20_000993</name>
</gene>